<comment type="caution">
    <text evidence="2">The sequence shown here is derived from an EMBL/GenBank/DDBJ whole genome shotgun (WGS) entry which is preliminary data.</text>
</comment>
<name>A0A4S2AN99_9BACE</name>
<keyword evidence="3" id="KW-1185">Reference proteome</keyword>
<dbReference type="Proteomes" id="UP000305751">
    <property type="component" value="Unassembled WGS sequence"/>
</dbReference>
<reference evidence="2 3" key="1">
    <citation type="submission" date="2019-04" db="EMBL/GenBank/DDBJ databases">
        <title>Microbes associate with the intestines of laboratory mice.</title>
        <authorList>
            <person name="Navarre W."/>
            <person name="Wong E."/>
            <person name="Huang K."/>
            <person name="Tropini C."/>
            <person name="Ng K."/>
            <person name="Yu B."/>
        </authorList>
    </citation>
    <scope>NUCLEOTIDE SEQUENCE [LARGE SCALE GENOMIC DNA]</scope>
    <source>
        <strain evidence="2 3">NM70_E10</strain>
    </source>
</reference>
<keyword evidence="1" id="KW-0812">Transmembrane</keyword>
<gene>
    <name evidence="2" type="ORF">E5356_11825</name>
</gene>
<dbReference type="Pfam" id="PF14897">
    <property type="entry name" value="EpsG"/>
    <property type="match status" value="1"/>
</dbReference>
<evidence type="ECO:0000256" key="1">
    <source>
        <dbReference type="SAM" id="Phobius"/>
    </source>
</evidence>
<feature type="transmembrane region" description="Helical" evidence="1">
    <location>
        <begin position="161"/>
        <end position="185"/>
    </location>
</feature>
<keyword evidence="1" id="KW-0472">Membrane</keyword>
<dbReference type="RefSeq" id="WP_136014416.1">
    <property type="nucleotide sequence ID" value="NZ_CAMTRR010000002.1"/>
</dbReference>
<dbReference type="InterPro" id="IPR049458">
    <property type="entry name" value="EpsG-like"/>
</dbReference>
<feature type="transmembrane region" description="Helical" evidence="1">
    <location>
        <begin position="321"/>
        <end position="346"/>
    </location>
</feature>
<evidence type="ECO:0000313" key="2">
    <source>
        <dbReference type="EMBL" id="TGY01904.1"/>
    </source>
</evidence>
<organism evidence="2 3">
    <name type="scientific">Bacteroides acidifaciens</name>
    <dbReference type="NCBI Taxonomy" id="85831"/>
    <lineage>
        <taxon>Bacteria</taxon>
        <taxon>Pseudomonadati</taxon>
        <taxon>Bacteroidota</taxon>
        <taxon>Bacteroidia</taxon>
        <taxon>Bacteroidales</taxon>
        <taxon>Bacteroidaceae</taxon>
        <taxon>Bacteroides</taxon>
    </lineage>
</organism>
<dbReference type="EMBL" id="SRZA01000035">
    <property type="protein sequence ID" value="TGY01904.1"/>
    <property type="molecule type" value="Genomic_DNA"/>
</dbReference>
<dbReference type="AlphaFoldDB" id="A0A4S2AN99"/>
<feature type="transmembrane region" description="Helical" evidence="1">
    <location>
        <begin position="117"/>
        <end position="141"/>
    </location>
</feature>
<feature type="transmembrane region" description="Helical" evidence="1">
    <location>
        <begin position="197"/>
        <end position="215"/>
    </location>
</feature>
<feature type="transmembrane region" description="Helical" evidence="1">
    <location>
        <begin position="235"/>
        <end position="252"/>
    </location>
</feature>
<feature type="transmembrane region" description="Helical" evidence="1">
    <location>
        <begin position="264"/>
        <end position="281"/>
    </location>
</feature>
<feature type="transmembrane region" description="Helical" evidence="1">
    <location>
        <begin position="293"/>
        <end position="309"/>
    </location>
</feature>
<feature type="transmembrane region" description="Helical" evidence="1">
    <location>
        <begin position="91"/>
        <end position="110"/>
    </location>
</feature>
<evidence type="ECO:0000313" key="3">
    <source>
        <dbReference type="Proteomes" id="UP000305751"/>
    </source>
</evidence>
<proteinExistence type="predicted"/>
<sequence length="351" mass="40258">MVEYYVFLAIAMIFAAAYSKNPQFKITLYATLTVMILFAGLRSAGVGTDSGSYARSFADIDKMEGDWKEQLTDEPGFYYLKLILSMVSGQYWVLFTGIAMLTYSCVVIAIKRETEKIVIPLFVFITLGLYTFVFNAARQGIAVAVYMLSFKFLFEDHKTGFLKYCLFVFLAAMFHKTVIITLPLYFLFRQKYSPKMLVIIAVLGIGMGVALPRFLAFAGTHEARYELYSTQASGGEMLTVFYMLITAFFIIRRKKIDLEYLSKYDVFLNMMLFGTLIFMVVQVNNMYVELTRFAAYFQVASVFLWAYIYQSKTKPLTAFSVVIIVGHLLYFYIFCTRMAGLVPYLFNPTIF</sequence>
<protein>
    <submittedName>
        <fullName evidence="2">EpsG family protein</fullName>
    </submittedName>
</protein>
<keyword evidence="1" id="KW-1133">Transmembrane helix</keyword>
<accession>A0A4S2AN99</accession>